<dbReference type="EMBL" id="JAAABJ010000290">
    <property type="protein sequence ID" value="NAW50389.1"/>
    <property type="molecule type" value="Genomic_DNA"/>
</dbReference>
<reference evidence="1 2" key="1">
    <citation type="submission" date="2019-11" db="EMBL/GenBank/DDBJ databases">
        <title>Characterization of Elizabethkingia argenteiflava sp. nov., isolated from inner surface of Soybean Pods.</title>
        <authorList>
            <person name="Mo S."/>
        </authorList>
    </citation>
    <scope>NUCLEOTIDE SEQUENCE [LARGE SCALE GENOMIC DNA]</scope>
    <source>
        <strain evidence="1 2">YB22</strain>
    </source>
</reference>
<name>A0A845PPZ9_9FLAO</name>
<keyword evidence="2" id="KW-1185">Reference proteome</keyword>
<sequence length="122" mass="14029">MELRGVLIRKEEKKVFDSGFTIQEFFVDCKRYNPNTGEAYENILKFQATGSTVLDALESIKKGDAVNISFSPQGLFYEKKDNTGKGHIQNLKVWKLEKVENKKGNTKEEGQPFIEYEDDLPF</sequence>
<evidence type="ECO:0000313" key="2">
    <source>
        <dbReference type="Proteomes" id="UP000553459"/>
    </source>
</evidence>
<dbReference type="AlphaFoldDB" id="A0A845PPZ9"/>
<comment type="caution">
    <text evidence="1">The sequence shown here is derived from an EMBL/GenBank/DDBJ whole genome shotgun (WGS) entry which is preliminary data.</text>
</comment>
<accession>A0A845PPZ9</accession>
<proteinExistence type="predicted"/>
<protein>
    <submittedName>
        <fullName evidence="1">DUF3127 domain-containing protein</fullName>
    </submittedName>
</protein>
<gene>
    <name evidence="1" type="ORF">GNY06_02940</name>
</gene>
<dbReference type="Proteomes" id="UP000553459">
    <property type="component" value="Unassembled WGS sequence"/>
</dbReference>
<organism evidence="1 2">
    <name type="scientific">Elizabethkingia argenteiflava</name>
    <dbReference type="NCBI Taxonomy" id="2681556"/>
    <lineage>
        <taxon>Bacteria</taxon>
        <taxon>Pseudomonadati</taxon>
        <taxon>Bacteroidota</taxon>
        <taxon>Flavobacteriia</taxon>
        <taxon>Flavobacteriales</taxon>
        <taxon>Weeksellaceae</taxon>
        <taxon>Elizabethkingia</taxon>
    </lineage>
</organism>
<dbReference type="RefSeq" id="WP_166518736.1">
    <property type="nucleotide sequence ID" value="NZ_JAAABJ010000290.1"/>
</dbReference>
<evidence type="ECO:0000313" key="1">
    <source>
        <dbReference type="EMBL" id="NAW50389.1"/>
    </source>
</evidence>